<protein>
    <recommendedName>
        <fullName evidence="2">G domain-containing protein</fullName>
    </recommendedName>
</protein>
<accession>A0A0C3DFY1</accession>
<name>A0A0C3DFY1_9AGAM</name>
<dbReference type="HOGENOM" id="CLU_018003_6_1_1"/>
<evidence type="ECO:0000259" key="2">
    <source>
        <dbReference type="Pfam" id="PF01926"/>
    </source>
</evidence>
<gene>
    <name evidence="3" type="ORF">SCLCIDRAFT_990586</name>
</gene>
<dbReference type="OrthoDB" id="2673542at2759"/>
<reference evidence="3 4" key="1">
    <citation type="submission" date="2014-04" db="EMBL/GenBank/DDBJ databases">
        <authorList>
            <consortium name="DOE Joint Genome Institute"/>
            <person name="Kuo A."/>
            <person name="Kohler A."/>
            <person name="Nagy L.G."/>
            <person name="Floudas D."/>
            <person name="Copeland A."/>
            <person name="Barry K.W."/>
            <person name="Cichocki N."/>
            <person name="Veneault-Fourrey C."/>
            <person name="LaButti K."/>
            <person name="Lindquist E.A."/>
            <person name="Lipzen A."/>
            <person name="Lundell T."/>
            <person name="Morin E."/>
            <person name="Murat C."/>
            <person name="Sun H."/>
            <person name="Tunlid A."/>
            <person name="Henrissat B."/>
            <person name="Grigoriev I.V."/>
            <person name="Hibbett D.S."/>
            <person name="Martin F."/>
            <person name="Nordberg H.P."/>
            <person name="Cantor M.N."/>
            <person name="Hua S.X."/>
        </authorList>
    </citation>
    <scope>NUCLEOTIDE SEQUENCE [LARGE SCALE GENOMIC DNA]</scope>
    <source>
        <strain evidence="3 4">Foug A</strain>
    </source>
</reference>
<evidence type="ECO:0000313" key="4">
    <source>
        <dbReference type="Proteomes" id="UP000053989"/>
    </source>
</evidence>
<dbReference type="SUPFAM" id="SSF52540">
    <property type="entry name" value="P-loop containing nucleoside triphosphate hydrolases"/>
    <property type="match status" value="1"/>
</dbReference>
<reference evidence="4" key="2">
    <citation type="submission" date="2015-01" db="EMBL/GenBank/DDBJ databases">
        <title>Evolutionary Origins and Diversification of the Mycorrhizal Mutualists.</title>
        <authorList>
            <consortium name="DOE Joint Genome Institute"/>
            <consortium name="Mycorrhizal Genomics Consortium"/>
            <person name="Kohler A."/>
            <person name="Kuo A."/>
            <person name="Nagy L.G."/>
            <person name="Floudas D."/>
            <person name="Copeland A."/>
            <person name="Barry K.W."/>
            <person name="Cichocki N."/>
            <person name="Veneault-Fourrey C."/>
            <person name="LaButti K."/>
            <person name="Lindquist E.A."/>
            <person name="Lipzen A."/>
            <person name="Lundell T."/>
            <person name="Morin E."/>
            <person name="Murat C."/>
            <person name="Riley R."/>
            <person name="Ohm R."/>
            <person name="Sun H."/>
            <person name="Tunlid A."/>
            <person name="Henrissat B."/>
            <person name="Grigoriev I.V."/>
            <person name="Hibbett D.S."/>
            <person name="Martin F."/>
        </authorList>
    </citation>
    <scope>NUCLEOTIDE SEQUENCE [LARGE SCALE GENOMIC DNA]</scope>
    <source>
        <strain evidence="4">Foug A</strain>
    </source>
</reference>
<evidence type="ECO:0000256" key="1">
    <source>
        <dbReference type="SAM" id="MobiDB-lite"/>
    </source>
</evidence>
<dbReference type="Pfam" id="PF01926">
    <property type="entry name" value="MMR_HSR1"/>
    <property type="match status" value="1"/>
</dbReference>
<sequence>MGPTGAGKSTFVDRAVGRPDIGAGHGLASCTKEIRAVRYPHPDGERNIVLVDTPGFDDTFVSDTQILRKIAEWLKTTYKHKVLLSGLLYFHRISDNRVGGTPLRNLNMFKELCGKDNFKNVVLVTTMWDQVVEDVALRHEQELQSDFWQSMIRLGSTTHRFHLTEESAWDIINTLSVSPPGERRPLQIQREMVDEDKPLHRTSAGQAVLRSISDIFSGVKGFFRRSSKSPTRKKNTQNEVPLPSRHHVPRSPSSSSISSYASLSSAFTDNESGLTTDTSISGSSRTLSERSYRAALGNVITTLKLAQSIVEFVRIHCLKEAIAPSLRIALAVEAMEGAHHALFQVIENAALLIGVITQHAQKARLNSEVKMAISGFVKDLKRVDGIVQNMPRTQARDILQDADFRTLLSCANSMRHACDVLRPKLLPDNRPALYRIDVGLAAVITVLEYNRTRSE</sequence>
<feature type="region of interest" description="Disordered" evidence="1">
    <location>
        <begin position="225"/>
        <end position="257"/>
    </location>
</feature>
<dbReference type="STRING" id="1036808.A0A0C3DFY1"/>
<dbReference type="InterPro" id="IPR027417">
    <property type="entry name" value="P-loop_NTPase"/>
</dbReference>
<proteinExistence type="predicted"/>
<feature type="compositionally biased region" description="Basic residues" evidence="1">
    <location>
        <begin position="225"/>
        <end position="235"/>
    </location>
</feature>
<dbReference type="InParanoid" id="A0A0C3DFY1"/>
<dbReference type="Gene3D" id="3.40.50.300">
    <property type="entry name" value="P-loop containing nucleotide triphosphate hydrolases"/>
    <property type="match status" value="1"/>
</dbReference>
<dbReference type="AlphaFoldDB" id="A0A0C3DFY1"/>
<dbReference type="EMBL" id="KN822071">
    <property type="protein sequence ID" value="KIM59590.1"/>
    <property type="molecule type" value="Genomic_DNA"/>
</dbReference>
<dbReference type="InterPro" id="IPR006073">
    <property type="entry name" value="GTP-bd"/>
</dbReference>
<keyword evidence="4" id="KW-1185">Reference proteome</keyword>
<organism evidence="3 4">
    <name type="scientific">Scleroderma citrinum Foug A</name>
    <dbReference type="NCBI Taxonomy" id="1036808"/>
    <lineage>
        <taxon>Eukaryota</taxon>
        <taxon>Fungi</taxon>
        <taxon>Dikarya</taxon>
        <taxon>Basidiomycota</taxon>
        <taxon>Agaricomycotina</taxon>
        <taxon>Agaricomycetes</taxon>
        <taxon>Agaricomycetidae</taxon>
        <taxon>Boletales</taxon>
        <taxon>Sclerodermatineae</taxon>
        <taxon>Sclerodermataceae</taxon>
        <taxon>Scleroderma</taxon>
    </lineage>
</organism>
<dbReference type="Proteomes" id="UP000053989">
    <property type="component" value="Unassembled WGS sequence"/>
</dbReference>
<evidence type="ECO:0000313" key="3">
    <source>
        <dbReference type="EMBL" id="KIM59590.1"/>
    </source>
</evidence>
<feature type="domain" description="G" evidence="2">
    <location>
        <begin position="1"/>
        <end position="61"/>
    </location>
</feature>
<dbReference type="CDD" id="cd00882">
    <property type="entry name" value="Ras_like_GTPase"/>
    <property type="match status" value="1"/>
</dbReference>
<dbReference type="GO" id="GO:0005525">
    <property type="term" value="F:GTP binding"/>
    <property type="evidence" value="ECO:0007669"/>
    <property type="project" value="InterPro"/>
</dbReference>